<name>A0AAV4SPU5_9ARAC</name>
<evidence type="ECO:0000313" key="2">
    <source>
        <dbReference type="Proteomes" id="UP001054837"/>
    </source>
</evidence>
<evidence type="ECO:0008006" key="3">
    <source>
        <dbReference type="Google" id="ProtNLM"/>
    </source>
</evidence>
<evidence type="ECO:0000313" key="1">
    <source>
        <dbReference type="EMBL" id="GIY33633.1"/>
    </source>
</evidence>
<comment type="caution">
    <text evidence="1">The sequence shown here is derived from an EMBL/GenBank/DDBJ whole genome shotgun (WGS) entry which is preliminary data.</text>
</comment>
<sequence length="95" mass="10604">MFLTFQSKRLLLTYAHIAFVASEATHRTSFMFLTFQSKRLLLTYAHIASVASEAKKYAHIAFVAIKATAAHIAYVSHIVFEAPDSHTEINASIAF</sequence>
<gene>
    <name evidence="1" type="ORF">CDAR_80551</name>
</gene>
<dbReference type="Proteomes" id="UP001054837">
    <property type="component" value="Unassembled WGS sequence"/>
</dbReference>
<organism evidence="1 2">
    <name type="scientific">Caerostris darwini</name>
    <dbReference type="NCBI Taxonomy" id="1538125"/>
    <lineage>
        <taxon>Eukaryota</taxon>
        <taxon>Metazoa</taxon>
        <taxon>Ecdysozoa</taxon>
        <taxon>Arthropoda</taxon>
        <taxon>Chelicerata</taxon>
        <taxon>Arachnida</taxon>
        <taxon>Araneae</taxon>
        <taxon>Araneomorphae</taxon>
        <taxon>Entelegynae</taxon>
        <taxon>Araneoidea</taxon>
        <taxon>Araneidae</taxon>
        <taxon>Caerostris</taxon>
    </lineage>
</organism>
<protein>
    <recommendedName>
        <fullName evidence="3">Secreted protein</fullName>
    </recommendedName>
</protein>
<dbReference type="EMBL" id="BPLQ01007966">
    <property type="protein sequence ID" value="GIY33633.1"/>
    <property type="molecule type" value="Genomic_DNA"/>
</dbReference>
<dbReference type="AlphaFoldDB" id="A0AAV4SPU5"/>
<accession>A0AAV4SPU5</accession>
<keyword evidence="2" id="KW-1185">Reference proteome</keyword>
<reference evidence="1 2" key="1">
    <citation type="submission" date="2021-06" db="EMBL/GenBank/DDBJ databases">
        <title>Caerostris darwini draft genome.</title>
        <authorList>
            <person name="Kono N."/>
            <person name="Arakawa K."/>
        </authorList>
    </citation>
    <scope>NUCLEOTIDE SEQUENCE [LARGE SCALE GENOMIC DNA]</scope>
</reference>
<proteinExistence type="predicted"/>